<dbReference type="InterPro" id="IPR050987">
    <property type="entry name" value="AtrR-like"/>
</dbReference>
<dbReference type="GO" id="GO:0003700">
    <property type="term" value="F:DNA-binding transcription factor activity"/>
    <property type="evidence" value="ECO:0007669"/>
    <property type="project" value="InterPro"/>
</dbReference>
<dbReference type="GO" id="GO:0008270">
    <property type="term" value="F:zinc ion binding"/>
    <property type="evidence" value="ECO:0007669"/>
    <property type="project" value="InterPro"/>
</dbReference>
<protein>
    <recommendedName>
        <fullName evidence="2">Xylanolytic transcriptional activator regulatory domain-containing protein</fullName>
    </recommendedName>
</protein>
<evidence type="ECO:0000259" key="2">
    <source>
        <dbReference type="SMART" id="SM00906"/>
    </source>
</evidence>
<name>A0AA35M8Y5_9HYPO</name>
<dbReference type="SMART" id="SM00906">
    <property type="entry name" value="Fungal_trans"/>
    <property type="match status" value="1"/>
</dbReference>
<dbReference type="Pfam" id="PF04082">
    <property type="entry name" value="Fungal_trans"/>
    <property type="match status" value="1"/>
</dbReference>
<keyword evidence="4" id="KW-1185">Reference proteome</keyword>
<accession>A0AA35M8Y5</accession>
<evidence type="ECO:0000313" key="3">
    <source>
        <dbReference type="EMBL" id="CAI6092722.1"/>
    </source>
</evidence>
<keyword evidence="1" id="KW-0539">Nucleus</keyword>
<proteinExistence type="predicted"/>
<feature type="domain" description="Xylanolytic transcriptional activator regulatory" evidence="2">
    <location>
        <begin position="338"/>
        <end position="413"/>
    </location>
</feature>
<dbReference type="CDD" id="cd12148">
    <property type="entry name" value="fungal_TF_MHR"/>
    <property type="match status" value="1"/>
</dbReference>
<dbReference type="GO" id="GO:0006351">
    <property type="term" value="P:DNA-templated transcription"/>
    <property type="evidence" value="ECO:0007669"/>
    <property type="project" value="InterPro"/>
</dbReference>
<dbReference type="Proteomes" id="UP001160390">
    <property type="component" value="Unassembled WGS sequence"/>
</dbReference>
<dbReference type="EMBL" id="CABFNP030001239">
    <property type="protein sequence ID" value="CAI6092722.1"/>
    <property type="molecule type" value="Genomic_DNA"/>
</dbReference>
<sequence>MDMGEDVNGTSQARLAIPRRSCDQCRTRKVCCLISLRSMNAARWLIASLDRLRTEIALLKLRFGKIKLYLQSRGIKYESSEAEGFNIGRVKINDISKGVDAIQAFLQATQRPPPATENRTDRSLTSVDSRLETVKHGSQGVSLCAPGSNTHWDHSAHIIEFIKTFVEHIEPAYVGTEGGKVVSSMKTLLTSLENPKHLVIPKAMAPAPEDNSEMPPLAASVEILRWAQAHQTNATVSRMSHVLPLERFADVCRKVYFAIDDFNEIDFVLSNGYMYFIFCEHAAGSGREDYMEYGKLCERNMFKAFQRLPLLLPSSMEVIAALMLGAFNAVENSKASLAWSFISVASTQCQTLGYHRSPPGWSRGTMNSLRASQERLFWSVYRLDKGLSLRFGRAPNILDTEITLAFEQDLPRPVRVARIQGRVYEQLYSPAAISVANNTTRIHHAEQLAEQLRSLIAETYTELNASDERGVSLDPLRDYHLQCDLVCLTSLLTLILRAVPLPLEPLEGSVNNYVTAAREVFDIHHKCMMGIKKRGIGCSMHRKYINWAIVNTPFVPFTILFTRVIQFHDVADLARLKRFTDSLCPDSVGSESITHPHQLYDLLCQAAQLYMRTNALYPSEILPSLNEDPLQTTQASLLDNSVEMIMEHAKGFEESISNFDNLDDWFQGNQQLMSLLDENTPF</sequence>
<evidence type="ECO:0000313" key="4">
    <source>
        <dbReference type="Proteomes" id="UP001160390"/>
    </source>
</evidence>
<organism evidence="3 4">
    <name type="scientific">Clonostachys chloroleuca</name>
    <dbReference type="NCBI Taxonomy" id="1926264"/>
    <lineage>
        <taxon>Eukaryota</taxon>
        <taxon>Fungi</taxon>
        <taxon>Dikarya</taxon>
        <taxon>Ascomycota</taxon>
        <taxon>Pezizomycotina</taxon>
        <taxon>Sordariomycetes</taxon>
        <taxon>Hypocreomycetidae</taxon>
        <taxon>Hypocreales</taxon>
        <taxon>Bionectriaceae</taxon>
        <taxon>Clonostachys</taxon>
    </lineage>
</organism>
<dbReference type="InterPro" id="IPR007219">
    <property type="entry name" value="XnlR_reg_dom"/>
</dbReference>
<evidence type="ECO:0000256" key="1">
    <source>
        <dbReference type="ARBA" id="ARBA00023242"/>
    </source>
</evidence>
<gene>
    <name evidence="3" type="ORF">CCHLO57077_00007206</name>
</gene>
<reference evidence="3" key="1">
    <citation type="submission" date="2023-01" db="EMBL/GenBank/DDBJ databases">
        <authorList>
            <person name="Piombo E."/>
        </authorList>
    </citation>
    <scope>NUCLEOTIDE SEQUENCE</scope>
</reference>
<dbReference type="PANTHER" id="PTHR46910">
    <property type="entry name" value="TRANSCRIPTION FACTOR PDR1"/>
    <property type="match status" value="1"/>
</dbReference>
<dbReference type="GO" id="GO:0003677">
    <property type="term" value="F:DNA binding"/>
    <property type="evidence" value="ECO:0007669"/>
    <property type="project" value="InterPro"/>
</dbReference>
<dbReference type="AlphaFoldDB" id="A0AA35M8Y5"/>
<comment type="caution">
    <text evidence="3">The sequence shown here is derived from an EMBL/GenBank/DDBJ whole genome shotgun (WGS) entry which is preliminary data.</text>
</comment>
<dbReference type="PANTHER" id="PTHR46910:SF5">
    <property type="entry name" value="ZN(II)2CYS6 TRANSCRIPTION FACTOR (EUROFUNG)"/>
    <property type="match status" value="1"/>
</dbReference>